<evidence type="ECO:0000313" key="2">
    <source>
        <dbReference type="EMBL" id="KZN32889.1"/>
    </source>
</evidence>
<keyword evidence="1" id="KW-0472">Membrane</keyword>
<sequence length="135" mass="14743">MKNIVFILISISALSIYVAFFSSGTFLGFDDTQQNQITLMSGVSYAVLMVFGILAGQAHSMLGDPSMKIGRGFVRALFESNELWKSLLAAPIIFGAVYSMLSETSDIILASIFSFQNGFFCNSVLESKRISNEEA</sequence>
<keyword evidence="3" id="KW-1185">Reference proteome</keyword>
<organism evidence="2 3">
    <name type="scientific">Pseudoalteromonas luteoviolacea DSM 6061</name>
    <dbReference type="NCBI Taxonomy" id="1365250"/>
    <lineage>
        <taxon>Bacteria</taxon>
        <taxon>Pseudomonadati</taxon>
        <taxon>Pseudomonadota</taxon>
        <taxon>Gammaproteobacteria</taxon>
        <taxon>Alteromonadales</taxon>
        <taxon>Pseudoalteromonadaceae</taxon>
        <taxon>Pseudoalteromonas</taxon>
    </lineage>
</organism>
<protein>
    <submittedName>
        <fullName evidence="2">Uncharacterized protein</fullName>
    </submittedName>
</protein>
<dbReference type="PATRIC" id="fig|1365250.3.peg.3915"/>
<comment type="caution">
    <text evidence="2">The sequence shown here is derived from an EMBL/GenBank/DDBJ whole genome shotgun (WGS) entry which is preliminary data.</text>
</comment>
<dbReference type="AlphaFoldDB" id="A0A166VHQ2"/>
<name>A0A166VHQ2_9GAMM</name>
<evidence type="ECO:0000313" key="3">
    <source>
        <dbReference type="Proteomes" id="UP000076643"/>
    </source>
</evidence>
<accession>A0A166VHQ2</accession>
<dbReference type="Proteomes" id="UP000076643">
    <property type="component" value="Unassembled WGS sequence"/>
</dbReference>
<reference evidence="2 3" key="1">
    <citation type="submission" date="2013-07" db="EMBL/GenBank/DDBJ databases">
        <title>Comparative Genomic and Metabolomic Analysis of Twelve Strains of Pseudoalteromonas luteoviolacea.</title>
        <authorList>
            <person name="Vynne N.G."/>
            <person name="Mansson M."/>
            <person name="Gram L."/>
        </authorList>
    </citation>
    <scope>NUCLEOTIDE SEQUENCE [LARGE SCALE GENOMIC DNA]</scope>
    <source>
        <strain evidence="2 3">DSM 6061</strain>
    </source>
</reference>
<evidence type="ECO:0000256" key="1">
    <source>
        <dbReference type="SAM" id="Phobius"/>
    </source>
</evidence>
<keyword evidence="1" id="KW-0812">Transmembrane</keyword>
<gene>
    <name evidence="2" type="ORF">N475_20430</name>
</gene>
<keyword evidence="1" id="KW-1133">Transmembrane helix</keyword>
<dbReference type="EMBL" id="AUYB01000126">
    <property type="protein sequence ID" value="KZN32889.1"/>
    <property type="molecule type" value="Genomic_DNA"/>
</dbReference>
<proteinExistence type="predicted"/>
<dbReference type="RefSeq" id="WP_063365777.1">
    <property type="nucleotide sequence ID" value="NZ_AQHB01000016.1"/>
</dbReference>
<feature type="transmembrane region" description="Helical" evidence="1">
    <location>
        <begin position="37"/>
        <end position="62"/>
    </location>
</feature>